<comment type="caution">
    <text evidence="2">The sequence shown here is derived from an EMBL/GenBank/DDBJ whole genome shotgun (WGS) entry which is preliminary data.</text>
</comment>
<dbReference type="Proteomes" id="UP000664731">
    <property type="component" value="Unassembled WGS sequence"/>
</dbReference>
<reference evidence="2" key="1">
    <citation type="submission" date="2021-03" db="EMBL/GenBank/DDBJ databases">
        <title>Comamonas denitrificans.</title>
        <authorList>
            <person name="Finster K."/>
        </authorList>
    </citation>
    <scope>NUCLEOTIDE SEQUENCE</scope>
    <source>
        <strain evidence="2">MM2021_4</strain>
    </source>
</reference>
<evidence type="ECO:0000256" key="1">
    <source>
        <dbReference type="SAM" id="Phobius"/>
    </source>
</evidence>
<evidence type="ECO:0000313" key="3">
    <source>
        <dbReference type="Proteomes" id="UP000664731"/>
    </source>
</evidence>
<dbReference type="RefSeq" id="WP_207575065.1">
    <property type="nucleotide sequence ID" value="NZ_JAFNME010000011.1"/>
</dbReference>
<dbReference type="EMBL" id="JAFNME010000011">
    <property type="protein sequence ID" value="MBO1249548.1"/>
    <property type="molecule type" value="Genomic_DNA"/>
</dbReference>
<sequence>MKITHLWQRARSAWQRIAGTVAGAGAQDAVPGVALDAVKERFAQLQLPTMPAVPGLRLHMLIKLGPIPLPRAVRWEGHGMYALAWAGTALLAWGAWQIPVEWLLEYGLVAVVVFAVLFRLEGPRTRHERRMRQAQVELCRSHYLEAEQHLQTILHTRFAERMQDFQALQHLHEAASQAIAAVEGANASALYVHDGMNTWEQQLAAEVEDLEAQMLALVHELEAFSSVHKKEIDDAITARHDARLAYWQARLDASLFTGEMVYPVPEAPADKKI</sequence>
<dbReference type="AlphaFoldDB" id="A0A939H0A5"/>
<feature type="transmembrane region" description="Helical" evidence="1">
    <location>
        <begin position="79"/>
        <end position="96"/>
    </location>
</feature>
<name>A0A939H0A5_9BURK</name>
<proteinExistence type="predicted"/>
<keyword evidence="1" id="KW-0812">Transmembrane</keyword>
<evidence type="ECO:0000313" key="2">
    <source>
        <dbReference type="EMBL" id="MBO1249548.1"/>
    </source>
</evidence>
<organism evidence="2 3">
    <name type="scientific">Comamonas denitrificans</name>
    <dbReference type="NCBI Taxonomy" id="117506"/>
    <lineage>
        <taxon>Bacteria</taxon>
        <taxon>Pseudomonadati</taxon>
        <taxon>Pseudomonadota</taxon>
        <taxon>Betaproteobacteria</taxon>
        <taxon>Burkholderiales</taxon>
        <taxon>Comamonadaceae</taxon>
        <taxon>Comamonas</taxon>
    </lineage>
</organism>
<feature type="transmembrane region" description="Helical" evidence="1">
    <location>
        <begin position="102"/>
        <end position="120"/>
    </location>
</feature>
<keyword evidence="3" id="KW-1185">Reference proteome</keyword>
<keyword evidence="1" id="KW-1133">Transmembrane helix</keyword>
<gene>
    <name evidence="2" type="ORF">J1777_06835</name>
</gene>
<keyword evidence="1" id="KW-0472">Membrane</keyword>
<protein>
    <submittedName>
        <fullName evidence="2">Uncharacterized protein</fullName>
    </submittedName>
</protein>
<accession>A0A939H0A5</accession>